<keyword evidence="2" id="KW-1185">Reference proteome</keyword>
<comment type="caution">
    <text evidence="1">The sequence shown here is derived from an EMBL/GenBank/DDBJ whole genome shotgun (WGS) entry which is preliminary data.</text>
</comment>
<accession>A0ACC1L8A5</accession>
<reference evidence="1" key="1">
    <citation type="submission" date="2022-07" db="EMBL/GenBank/DDBJ databases">
        <title>Phylogenomic reconstructions and comparative analyses of Kickxellomycotina fungi.</title>
        <authorList>
            <person name="Reynolds N.K."/>
            <person name="Stajich J.E."/>
            <person name="Barry K."/>
            <person name="Grigoriev I.V."/>
            <person name="Crous P."/>
            <person name="Smith M.E."/>
        </authorList>
    </citation>
    <scope>NUCLEOTIDE SEQUENCE</scope>
    <source>
        <strain evidence="1">CBS 102833</strain>
    </source>
</reference>
<organism evidence="1 2">
    <name type="scientific">Coemansia furcata</name>
    <dbReference type="NCBI Taxonomy" id="417177"/>
    <lineage>
        <taxon>Eukaryota</taxon>
        <taxon>Fungi</taxon>
        <taxon>Fungi incertae sedis</taxon>
        <taxon>Zoopagomycota</taxon>
        <taxon>Kickxellomycotina</taxon>
        <taxon>Kickxellomycetes</taxon>
        <taxon>Kickxellales</taxon>
        <taxon>Kickxellaceae</taxon>
        <taxon>Coemansia</taxon>
    </lineage>
</organism>
<sequence>MSTVLTTLMQEWSQATASLLLGSTPTLTAYAFLQAIHETAAHSALPIARGCAKSVPCCWRCSPLPEEAGGTLDNIDVMSDTTSMASMFSTLSATSTKASSYMTGLTALRISKNGHKEERCKICGIYEVVYLVYSLARHIDSMIDTAVFVFDEQMMWLHLNANDIPEPVPLEVNEHGLASQPRLPKPCLA</sequence>
<gene>
    <name evidence="1" type="ORF">H4S07_004456</name>
</gene>
<dbReference type="Proteomes" id="UP001140096">
    <property type="component" value="Unassembled WGS sequence"/>
</dbReference>
<evidence type="ECO:0000313" key="2">
    <source>
        <dbReference type="Proteomes" id="UP001140096"/>
    </source>
</evidence>
<proteinExistence type="predicted"/>
<evidence type="ECO:0000313" key="1">
    <source>
        <dbReference type="EMBL" id="KAJ2803433.1"/>
    </source>
</evidence>
<dbReference type="EMBL" id="JANBUP010001809">
    <property type="protein sequence ID" value="KAJ2803433.1"/>
    <property type="molecule type" value="Genomic_DNA"/>
</dbReference>
<protein>
    <submittedName>
        <fullName evidence="1">Uncharacterized protein</fullName>
    </submittedName>
</protein>
<name>A0ACC1L8A5_9FUNG</name>